<dbReference type="GO" id="GO:0005576">
    <property type="term" value="C:extracellular region"/>
    <property type="evidence" value="ECO:0007669"/>
    <property type="project" value="UniProtKB-SubCell"/>
</dbReference>
<dbReference type="InterPro" id="IPR011049">
    <property type="entry name" value="Serralysin-like_metalloprot_C"/>
</dbReference>
<evidence type="ECO:0000313" key="4">
    <source>
        <dbReference type="Proteomes" id="UP000328092"/>
    </source>
</evidence>
<name>A0A508TM27_9BRAD</name>
<dbReference type="GO" id="GO:0005509">
    <property type="term" value="F:calcium ion binding"/>
    <property type="evidence" value="ECO:0007669"/>
    <property type="project" value="InterPro"/>
</dbReference>
<dbReference type="InterPro" id="IPR050557">
    <property type="entry name" value="RTX_toxin/Mannuronan_C5-epim"/>
</dbReference>
<evidence type="ECO:0000256" key="1">
    <source>
        <dbReference type="ARBA" id="ARBA00004613"/>
    </source>
</evidence>
<evidence type="ECO:0000313" key="3">
    <source>
        <dbReference type="EMBL" id="VIO75410.1"/>
    </source>
</evidence>
<keyword evidence="4" id="KW-1185">Reference proteome</keyword>
<dbReference type="PANTHER" id="PTHR38340:SF1">
    <property type="entry name" value="S-LAYER PROTEIN"/>
    <property type="match status" value="1"/>
</dbReference>
<dbReference type="OrthoDB" id="9803927at2"/>
<dbReference type="Gene3D" id="2.150.10.10">
    <property type="entry name" value="Serralysin-like metalloprotease, C-terminal"/>
    <property type="match status" value="6"/>
</dbReference>
<dbReference type="SUPFAM" id="SSF51120">
    <property type="entry name" value="beta-Roll"/>
    <property type="match status" value="5"/>
</dbReference>
<comment type="subcellular location">
    <subcellularLocation>
        <location evidence="1">Secreted</location>
    </subcellularLocation>
</comment>
<evidence type="ECO:0000256" key="2">
    <source>
        <dbReference type="ARBA" id="ARBA00022525"/>
    </source>
</evidence>
<organism evidence="3 4">
    <name type="scientific">Bradyrhizobium ivorense</name>
    <dbReference type="NCBI Taxonomy" id="2511166"/>
    <lineage>
        <taxon>Bacteria</taxon>
        <taxon>Pseudomonadati</taxon>
        <taxon>Pseudomonadota</taxon>
        <taxon>Alphaproteobacteria</taxon>
        <taxon>Hyphomicrobiales</taxon>
        <taxon>Nitrobacteraceae</taxon>
        <taxon>Bradyrhizobium</taxon>
    </lineage>
</organism>
<dbReference type="AlphaFoldDB" id="A0A508TM27"/>
<dbReference type="EMBL" id="CAADFC020000023">
    <property type="protein sequence ID" value="VIO75410.1"/>
    <property type="molecule type" value="Genomic_DNA"/>
</dbReference>
<dbReference type="PRINTS" id="PR00313">
    <property type="entry name" value="CABNDNGRPT"/>
</dbReference>
<dbReference type="PANTHER" id="PTHR38340">
    <property type="entry name" value="S-LAYER PROTEIN"/>
    <property type="match status" value="1"/>
</dbReference>
<dbReference type="Pfam" id="PF00353">
    <property type="entry name" value="HemolysinCabind"/>
    <property type="match status" value="8"/>
</dbReference>
<comment type="caution">
    <text evidence="3">The sequence shown here is derived from an EMBL/GenBank/DDBJ whole genome shotgun (WGS) entry which is preliminary data.</text>
</comment>
<reference evidence="3" key="1">
    <citation type="submission" date="2019-02" db="EMBL/GenBank/DDBJ databases">
        <authorList>
            <person name="Pothier F.J."/>
        </authorList>
    </citation>
    <scope>NUCLEOTIDE SEQUENCE</scope>
    <source>
        <strain evidence="3">CI-1B</strain>
    </source>
</reference>
<dbReference type="RefSeq" id="WP_139862750.1">
    <property type="nucleotide sequence ID" value="NZ_CAADFC020000023.1"/>
</dbReference>
<proteinExistence type="predicted"/>
<accession>A0A508TM27</accession>
<gene>
    <name evidence="3" type="primary">cya_3</name>
    <name evidence="3" type="ORF">CI1B_59160</name>
</gene>
<dbReference type="InterPro" id="IPR001343">
    <property type="entry name" value="Hemolysn_Ca-bd"/>
</dbReference>
<sequence>MALIQGTDNPETLNGTPDDDTIIGLKGNDTLNGFGGDDLFVWSRGDGANDHSAWSHGDGADIVSGGDGSDTFQVNIPYYETLNHVTIPWLVSDAERARIEVDPVTGHVIFDSYAWTEVHRSGLTASAEETSFHRTDLQSIEHLQIIGGAADAPADFEQDNPPYSDYWHHIFSTNDSFVLPNLAATGIVDVSFDGGSGNDTFDATLAGVAVIAHGGTGNDVLNGGSGDSTLVGDDGNDILRAGGGPSTLVGGTGDDVYFVNKASDIIIELPGEGNDAVFATSASYTLSANVENLFYLGTQSFTGIGNAGDNWIQGGVGSDYLIGLGGNDTLYDGGSAPDAMQGGTGDDTYVVEAAGDNLIEFAGEGHDRVLTTLTSFTLGANIEDLKYSGGQSFTGIGNELDNTIQGGNGNDVLTGLGGYNALIGGPGSDTADYSAAPGAISVNLSSGQGLNGYGQTDTFFSIENITGSNNDDTIIGNSSNNTLNGGGGADTLVGGDGNDTLIGGAGAANTMQGGAGNDTYIAQAVGDSIIEFANEGTDLVQTGLGFLIMAANVENLTHTGSNDFTGIGNELSNLIVGGTGNDYLVGAGGNDTLIDGAGLNTLQGGLGDDIYAVQSNADTVFEFAGEGNDEVQTFLASYTLSPDVEKLTFIGSSSHTGTGNLSNNTFTGKAGDDTFTGAGGIDTYNYRTAGNGFDTINDFNADNANAIERDFIDLTGRGLNFGALALTSVTGGVVVGISGGDAVLLKGVLIGQLDAGDFLF</sequence>
<keyword evidence="2" id="KW-0964">Secreted</keyword>
<protein>
    <submittedName>
        <fullName evidence="3">Bifunctional hemolysin/adenylate cyclase</fullName>
    </submittedName>
</protein>
<dbReference type="Proteomes" id="UP000328092">
    <property type="component" value="Unassembled WGS sequence"/>
</dbReference>